<feature type="non-terminal residue" evidence="4">
    <location>
        <position position="134"/>
    </location>
</feature>
<dbReference type="PANTHER" id="PTHR11469">
    <property type="entry name" value="GLUCOSE-6-PHOSPHATE ISOMERASE"/>
    <property type="match status" value="1"/>
</dbReference>
<dbReference type="InterPro" id="IPR001672">
    <property type="entry name" value="G6P_Isomerase"/>
</dbReference>
<dbReference type="GO" id="GO:0006094">
    <property type="term" value="P:gluconeogenesis"/>
    <property type="evidence" value="ECO:0007669"/>
    <property type="project" value="UniProtKB-KW"/>
</dbReference>
<evidence type="ECO:0000256" key="3">
    <source>
        <dbReference type="ARBA" id="ARBA00023235"/>
    </source>
</evidence>
<dbReference type="EMBL" id="KP727974">
    <property type="protein sequence ID" value="ALT20725.1"/>
    <property type="molecule type" value="Genomic_DNA"/>
</dbReference>
<protein>
    <submittedName>
        <fullName evidence="4">Glucose-6-phosphate isomerase</fullName>
    </submittedName>
</protein>
<dbReference type="GO" id="GO:0097367">
    <property type="term" value="F:carbohydrate derivative binding"/>
    <property type="evidence" value="ECO:0007669"/>
    <property type="project" value="InterPro"/>
</dbReference>
<dbReference type="GO" id="GO:0004347">
    <property type="term" value="F:glucose-6-phosphate isomerase activity"/>
    <property type="evidence" value="ECO:0007669"/>
    <property type="project" value="InterPro"/>
</dbReference>
<evidence type="ECO:0000256" key="2">
    <source>
        <dbReference type="ARBA" id="ARBA00023152"/>
    </source>
</evidence>
<evidence type="ECO:0000256" key="1">
    <source>
        <dbReference type="ARBA" id="ARBA00022432"/>
    </source>
</evidence>
<keyword evidence="2" id="KW-0324">Glycolysis</keyword>
<dbReference type="GO" id="GO:0048029">
    <property type="term" value="F:monosaccharide binding"/>
    <property type="evidence" value="ECO:0007669"/>
    <property type="project" value="TreeGrafter"/>
</dbReference>
<dbReference type="GO" id="GO:0005829">
    <property type="term" value="C:cytosol"/>
    <property type="evidence" value="ECO:0007669"/>
    <property type="project" value="TreeGrafter"/>
</dbReference>
<dbReference type="InterPro" id="IPR046348">
    <property type="entry name" value="SIS_dom_sf"/>
</dbReference>
<sequence length="134" mass="14708">KFRGGAQATAGVKSCLLPSQRISPKISNFGIISVKKCSLVSGTRAAVAGEVNVLDTISLKKKKALETEPAVLWNRYLDWLYQHKELGLYIDVSRIGFTDEFAEAMEPKFQRAFKGMEELEGGSIANPDEGRMVG</sequence>
<organism evidence="4">
    <name type="scientific">Juniperus morrisonicola</name>
    <dbReference type="NCBI Taxonomy" id="453926"/>
    <lineage>
        <taxon>Eukaryota</taxon>
        <taxon>Viridiplantae</taxon>
        <taxon>Streptophyta</taxon>
        <taxon>Embryophyta</taxon>
        <taxon>Tracheophyta</taxon>
        <taxon>Spermatophyta</taxon>
        <taxon>Pinopsida</taxon>
        <taxon>Pinidae</taxon>
        <taxon>Conifers II</taxon>
        <taxon>Cupressales</taxon>
        <taxon>Cupressaceae</taxon>
        <taxon>Juniperus</taxon>
    </lineage>
</organism>
<dbReference type="AlphaFoldDB" id="A0A172G0L1"/>
<keyword evidence="1" id="KW-0312">Gluconeogenesis</keyword>
<dbReference type="GO" id="GO:0006096">
    <property type="term" value="P:glycolytic process"/>
    <property type="evidence" value="ECO:0007669"/>
    <property type="project" value="UniProtKB-KW"/>
</dbReference>
<feature type="non-terminal residue" evidence="4">
    <location>
        <position position="1"/>
    </location>
</feature>
<keyword evidence="3 4" id="KW-0413">Isomerase</keyword>
<reference evidence="4" key="1">
    <citation type="submission" date="2015-01" db="EMBL/GenBank/DDBJ databases">
        <title>Multilocus analyses reveal postglacial demographic shrinkage of Juniperus morrisonicola (Cupressaceae), a dominant alpine species in Taiwan.</title>
        <authorList>
            <person name="Huang C.-C."/>
            <person name="Hsu T.-W."/>
            <person name="Hwang C.-C."/>
            <person name="Huang C.-L."/>
            <person name="Hung K.-H."/>
            <person name="Chiang T.-Y."/>
        </authorList>
    </citation>
    <scope>NUCLEOTIDE SEQUENCE</scope>
</reference>
<dbReference type="SUPFAM" id="SSF53697">
    <property type="entry name" value="SIS domain"/>
    <property type="match status" value="1"/>
</dbReference>
<proteinExistence type="predicted"/>
<evidence type="ECO:0000313" key="4">
    <source>
        <dbReference type="EMBL" id="ALT20725.1"/>
    </source>
</evidence>
<dbReference type="PANTHER" id="PTHR11469:SF1">
    <property type="entry name" value="GLUCOSE-6-PHOSPHATE ISOMERASE"/>
    <property type="match status" value="1"/>
</dbReference>
<accession>A0A172G0L1</accession>
<dbReference type="GO" id="GO:0051156">
    <property type="term" value="P:glucose 6-phosphate metabolic process"/>
    <property type="evidence" value="ECO:0007669"/>
    <property type="project" value="TreeGrafter"/>
</dbReference>
<name>A0A172G0L1_9CONI</name>
<gene>
    <name evidence="4" type="primary">Pgi</name>
</gene>